<feature type="transmembrane region" description="Helical" evidence="1">
    <location>
        <begin position="142"/>
        <end position="164"/>
    </location>
</feature>
<protein>
    <submittedName>
        <fullName evidence="3">Diguanylate cyclase</fullName>
    </submittedName>
</protein>
<feature type="transmembrane region" description="Helical" evidence="1">
    <location>
        <begin position="6"/>
        <end position="25"/>
    </location>
</feature>
<dbReference type="PANTHER" id="PTHR46663">
    <property type="entry name" value="DIGUANYLATE CYCLASE DGCT-RELATED"/>
    <property type="match status" value="1"/>
</dbReference>
<accession>A0A0C2SGT7</accession>
<keyword evidence="1" id="KW-0472">Membrane</keyword>
<comment type="caution">
    <text evidence="3">The sequence shown here is derived from an EMBL/GenBank/DDBJ whole genome shotgun (WGS) entry which is preliminary data.</text>
</comment>
<dbReference type="InterPro" id="IPR000014">
    <property type="entry name" value="PAS"/>
</dbReference>
<evidence type="ECO:0000256" key="1">
    <source>
        <dbReference type="SAM" id="Phobius"/>
    </source>
</evidence>
<dbReference type="Proteomes" id="UP000031972">
    <property type="component" value="Unassembled WGS sequence"/>
</dbReference>
<dbReference type="SMART" id="SM00267">
    <property type="entry name" value="GGDEF"/>
    <property type="match status" value="1"/>
</dbReference>
<dbReference type="SUPFAM" id="SSF55073">
    <property type="entry name" value="Nucleotide cyclase"/>
    <property type="match status" value="1"/>
</dbReference>
<feature type="transmembrane region" description="Helical" evidence="1">
    <location>
        <begin position="37"/>
        <end position="54"/>
    </location>
</feature>
<dbReference type="EMBL" id="JXRR01000001">
    <property type="protein sequence ID" value="KIL53149.1"/>
    <property type="molecule type" value="Genomic_DNA"/>
</dbReference>
<evidence type="ECO:0000259" key="2">
    <source>
        <dbReference type="PROSITE" id="PS50887"/>
    </source>
</evidence>
<feature type="transmembrane region" description="Helical" evidence="1">
    <location>
        <begin position="99"/>
        <end position="118"/>
    </location>
</feature>
<organism evidence="3 4">
    <name type="scientific">Jeotgalibacillus campisalis</name>
    <dbReference type="NCBI Taxonomy" id="220754"/>
    <lineage>
        <taxon>Bacteria</taxon>
        <taxon>Bacillati</taxon>
        <taxon>Bacillota</taxon>
        <taxon>Bacilli</taxon>
        <taxon>Bacillales</taxon>
        <taxon>Caryophanaceae</taxon>
        <taxon>Jeotgalibacillus</taxon>
    </lineage>
</organism>
<dbReference type="NCBIfam" id="TIGR00254">
    <property type="entry name" value="GGDEF"/>
    <property type="match status" value="1"/>
</dbReference>
<gene>
    <name evidence="3" type="ORF">KR50_04780</name>
</gene>
<dbReference type="PROSITE" id="PS50887">
    <property type="entry name" value="GGDEF"/>
    <property type="match status" value="1"/>
</dbReference>
<feature type="domain" description="GGDEF" evidence="2">
    <location>
        <begin position="382"/>
        <end position="515"/>
    </location>
</feature>
<evidence type="ECO:0000313" key="3">
    <source>
        <dbReference type="EMBL" id="KIL53149.1"/>
    </source>
</evidence>
<dbReference type="NCBIfam" id="TIGR00229">
    <property type="entry name" value="sensory_box"/>
    <property type="match status" value="1"/>
</dbReference>
<reference evidence="3 4" key="1">
    <citation type="submission" date="2015-01" db="EMBL/GenBank/DDBJ databases">
        <title>Jeotgalibacillus campisalis genome sequencing.</title>
        <authorList>
            <person name="Goh K.M."/>
            <person name="Chan K.-G."/>
            <person name="Yaakop A.S."/>
            <person name="Ee R."/>
            <person name="Gan H.M."/>
            <person name="Chan C.S."/>
        </authorList>
    </citation>
    <scope>NUCLEOTIDE SEQUENCE [LARGE SCALE GENOMIC DNA]</scope>
    <source>
        <strain evidence="3 4">SF-57</strain>
    </source>
</reference>
<dbReference type="Gene3D" id="3.30.450.20">
    <property type="entry name" value="PAS domain"/>
    <property type="match status" value="1"/>
</dbReference>
<keyword evidence="1" id="KW-1133">Transmembrane helix</keyword>
<dbReference type="PANTHER" id="PTHR46663:SF2">
    <property type="entry name" value="GGDEF DOMAIN-CONTAINING PROTEIN"/>
    <property type="match status" value="1"/>
</dbReference>
<dbReference type="RefSeq" id="WP_041054260.1">
    <property type="nucleotide sequence ID" value="NZ_JXRR01000001.1"/>
</dbReference>
<dbReference type="InterPro" id="IPR029787">
    <property type="entry name" value="Nucleotide_cyclase"/>
</dbReference>
<dbReference type="Pfam" id="PF00990">
    <property type="entry name" value="GGDEF"/>
    <property type="match status" value="1"/>
</dbReference>
<evidence type="ECO:0000313" key="4">
    <source>
        <dbReference type="Proteomes" id="UP000031972"/>
    </source>
</evidence>
<dbReference type="CDD" id="cd01949">
    <property type="entry name" value="GGDEF"/>
    <property type="match status" value="1"/>
</dbReference>
<dbReference type="InterPro" id="IPR035965">
    <property type="entry name" value="PAS-like_dom_sf"/>
</dbReference>
<dbReference type="OrthoDB" id="9759607at2"/>
<dbReference type="PATRIC" id="fig|220754.4.peg.488"/>
<dbReference type="AlphaFoldDB" id="A0A0C2SGT7"/>
<dbReference type="SUPFAM" id="SSF55785">
    <property type="entry name" value="PYP-like sensor domain (PAS domain)"/>
    <property type="match status" value="1"/>
</dbReference>
<dbReference type="Gene3D" id="3.30.70.270">
    <property type="match status" value="1"/>
</dbReference>
<keyword evidence="1" id="KW-0812">Transmembrane</keyword>
<name>A0A0C2SGT7_9BACL</name>
<sequence>MREVFIPLAVYMLPAFILFYMAIDVFWRNPKKVEHRLVSLSILCYGMLFLSEYVRHLLPIEYSPALVTYWFGNAGIMILSLFTHFIFKASLLYKKLPAFLYPSVFYLPLIPILLTYIFQENFMNSQEFIQVGMWKYPEFNTAYLVTLTVSNLFHLFVIGLLYYARTKARVTIQQKVLSLLIYAASFVLVWDVIFGYASFKGAIPPYPYIYGAFAWAVALSYALRKFDILTSSHKRFETLYNLNPAAIVLIDRYGLIESANPAARLLLEEGQVNQLFFQHFIPVKRQKEWIHHLLDSFSKEEKFTNFETKIITASGTEKYVVMDGDFIFIDQHLHSMLIIRDIDSTKEDEKTIRFLAYHDSLTHLANRRSFYDQGAKAIQQYQQLAVVLIDLDGFKNVNDTYGHQVGDAFLIHVAQLLKHSMKKSGLASRVGGDEFFLYLPIGYENETQVYLDNLLAAFQHEPFLAENIEIPISVSIGVSLSPMHGNQLEALIHKADLAMYEIKHNGKNGYRIYNETIEAKTLVL</sequence>
<proteinExistence type="predicted"/>
<dbReference type="InterPro" id="IPR043128">
    <property type="entry name" value="Rev_trsase/Diguanyl_cyclase"/>
</dbReference>
<dbReference type="Pfam" id="PF13188">
    <property type="entry name" value="PAS_8"/>
    <property type="match status" value="1"/>
</dbReference>
<dbReference type="InterPro" id="IPR052163">
    <property type="entry name" value="DGC-Regulatory_Protein"/>
</dbReference>
<feature type="transmembrane region" description="Helical" evidence="1">
    <location>
        <begin position="176"/>
        <end position="199"/>
    </location>
</feature>
<feature type="transmembrane region" description="Helical" evidence="1">
    <location>
        <begin position="66"/>
        <end position="87"/>
    </location>
</feature>
<dbReference type="InterPro" id="IPR000160">
    <property type="entry name" value="GGDEF_dom"/>
</dbReference>
<feature type="transmembrane region" description="Helical" evidence="1">
    <location>
        <begin position="205"/>
        <end position="223"/>
    </location>
</feature>
<keyword evidence="4" id="KW-1185">Reference proteome</keyword>